<organism evidence="1 2">
    <name type="scientific">Candidatus Fischerbacteria bacterium RBG_13_37_8</name>
    <dbReference type="NCBI Taxonomy" id="1817863"/>
    <lineage>
        <taxon>Bacteria</taxon>
        <taxon>Candidatus Fischeribacteriota</taxon>
    </lineage>
</organism>
<dbReference type="AlphaFoldDB" id="A0A1F5VKA8"/>
<dbReference type="NCBIfam" id="NF045718">
    <property type="entry name" value="two_CW_domain"/>
    <property type="match status" value="1"/>
</dbReference>
<dbReference type="EMBL" id="MFGW01000146">
    <property type="protein sequence ID" value="OGF63835.1"/>
    <property type="molecule type" value="Genomic_DNA"/>
</dbReference>
<comment type="caution">
    <text evidence="1">The sequence shown here is derived from an EMBL/GenBank/DDBJ whole genome shotgun (WGS) entry which is preliminary data.</text>
</comment>
<dbReference type="Proteomes" id="UP000178943">
    <property type="component" value="Unassembled WGS sequence"/>
</dbReference>
<gene>
    <name evidence="1" type="ORF">A2Y62_21560</name>
</gene>
<proteinExistence type="predicted"/>
<name>A0A1F5VKA8_9BACT</name>
<sequence length="99" mass="10882">MKKKIDCWEYKQCCRQPGGKKVKELGVCPAAIDSSGRGINGGKNAGRICWAVAGTYCDGEIQGTFAQKLTACVTCDFYFQVKREEGSIYFKLLIPDDSS</sequence>
<dbReference type="InterPro" id="IPR054687">
    <property type="entry name" value="Two-CW_dom"/>
</dbReference>
<dbReference type="STRING" id="1817863.A2Y62_21560"/>
<evidence type="ECO:0000313" key="2">
    <source>
        <dbReference type="Proteomes" id="UP000178943"/>
    </source>
</evidence>
<reference evidence="1 2" key="1">
    <citation type="journal article" date="2016" name="Nat. Commun.">
        <title>Thousands of microbial genomes shed light on interconnected biogeochemical processes in an aquifer system.</title>
        <authorList>
            <person name="Anantharaman K."/>
            <person name="Brown C.T."/>
            <person name="Hug L.A."/>
            <person name="Sharon I."/>
            <person name="Castelle C.J."/>
            <person name="Probst A.J."/>
            <person name="Thomas B.C."/>
            <person name="Singh A."/>
            <person name="Wilkins M.J."/>
            <person name="Karaoz U."/>
            <person name="Brodie E.L."/>
            <person name="Williams K.H."/>
            <person name="Hubbard S.S."/>
            <person name="Banfield J.F."/>
        </authorList>
    </citation>
    <scope>NUCLEOTIDE SEQUENCE [LARGE SCALE GENOMIC DNA]</scope>
</reference>
<accession>A0A1F5VKA8</accession>
<evidence type="ECO:0000313" key="1">
    <source>
        <dbReference type="EMBL" id="OGF63835.1"/>
    </source>
</evidence>
<protein>
    <submittedName>
        <fullName evidence="1">Uncharacterized protein</fullName>
    </submittedName>
</protein>